<reference evidence="2" key="1">
    <citation type="submission" date="2023-03" db="EMBL/GenBank/DDBJ databases">
        <title>Massive genome expansion in bonnet fungi (Mycena s.s.) driven by repeated elements and novel gene families across ecological guilds.</title>
        <authorList>
            <consortium name="Lawrence Berkeley National Laboratory"/>
            <person name="Harder C.B."/>
            <person name="Miyauchi S."/>
            <person name="Viragh M."/>
            <person name="Kuo A."/>
            <person name="Thoen E."/>
            <person name="Andreopoulos B."/>
            <person name="Lu D."/>
            <person name="Skrede I."/>
            <person name="Drula E."/>
            <person name="Henrissat B."/>
            <person name="Morin E."/>
            <person name="Kohler A."/>
            <person name="Barry K."/>
            <person name="LaButti K."/>
            <person name="Morin E."/>
            <person name="Salamov A."/>
            <person name="Lipzen A."/>
            <person name="Mereny Z."/>
            <person name="Hegedus B."/>
            <person name="Baldrian P."/>
            <person name="Stursova M."/>
            <person name="Weitz H."/>
            <person name="Taylor A."/>
            <person name="Grigoriev I.V."/>
            <person name="Nagy L.G."/>
            <person name="Martin F."/>
            <person name="Kauserud H."/>
        </authorList>
    </citation>
    <scope>NUCLEOTIDE SEQUENCE</scope>
    <source>
        <strain evidence="2">9144</strain>
    </source>
</reference>
<organism evidence="2 3">
    <name type="scientific">Mycena pura</name>
    <dbReference type="NCBI Taxonomy" id="153505"/>
    <lineage>
        <taxon>Eukaryota</taxon>
        <taxon>Fungi</taxon>
        <taxon>Dikarya</taxon>
        <taxon>Basidiomycota</taxon>
        <taxon>Agaricomycotina</taxon>
        <taxon>Agaricomycetes</taxon>
        <taxon>Agaricomycetidae</taxon>
        <taxon>Agaricales</taxon>
        <taxon>Marasmiineae</taxon>
        <taxon>Mycenaceae</taxon>
        <taxon>Mycena</taxon>
    </lineage>
</organism>
<dbReference type="AlphaFoldDB" id="A0AAD6VBD5"/>
<protein>
    <submittedName>
        <fullName evidence="2">Uncharacterized protein</fullName>
    </submittedName>
</protein>
<evidence type="ECO:0000313" key="2">
    <source>
        <dbReference type="EMBL" id="KAJ7207855.1"/>
    </source>
</evidence>
<evidence type="ECO:0000256" key="1">
    <source>
        <dbReference type="SAM" id="MobiDB-lite"/>
    </source>
</evidence>
<accession>A0AAD6VBD5</accession>
<dbReference type="Proteomes" id="UP001219525">
    <property type="component" value="Unassembled WGS sequence"/>
</dbReference>
<evidence type="ECO:0000313" key="3">
    <source>
        <dbReference type="Proteomes" id="UP001219525"/>
    </source>
</evidence>
<keyword evidence="3" id="KW-1185">Reference proteome</keyword>
<gene>
    <name evidence="2" type="ORF">GGX14DRAFT_634203</name>
</gene>
<comment type="caution">
    <text evidence="2">The sequence shown here is derived from an EMBL/GenBank/DDBJ whole genome shotgun (WGS) entry which is preliminary data.</text>
</comment>
<sequence length="297" mass="32531">MTCCPICTGKVNPASLGSCTTWPRQPGDVVRATDMSVKLPLLAIMHAARTLRGQPLATFHSMNDPGSSWGRTRPAVVVAPPSRPSRGDSDSSWLCLLATFDKTPPHELPPTFQHLAVPVYPNLGHPRLHSRHIHTHPEWTETSAWIIAVPVRSRIPVACSIPPRWRVGGQPGGFRLAAGQTSLLRRICNENTARFTRSINSPSYCTLVLSDLRLVGFIFCLCRFRNNSRAFCLDRKTPTPSNSSSSSGAQRGTGSTNATSRPVQGLNRISGLVDYGSSSSSPVILLFTRMRYRSNYL</sequence>
<dbReference type="EMBL" id="JARJCW010000035">
    <property type="protein sequence ID" value="KAJ7207855.1"/>
    <property type="molecule type" value="Genomic_DNA"/>
</dbReference>
<name>A0AAD6VBD5_9AGAR</name>
<proteinExistence type="predicted"/>
<feature type="compositionally biased region" description="Polar residues" evidence="1">
    <location>
        <begin position="248"/>
        <end position="262"/>
    </location>
</feature>
<feature type="region of interest" description="Disordered" evidence="1">
    <location>
        <begin position="235"/>
        <end position="262"/>
    </location>
</feature>